<dbReference type="RefSeq" id="WP_373973237.1">
    <property type="nucleotide sequence ID" value="NZ_JBHDLJ010000017.1"/>
</dbReference>
<proteinExistence type="predicted"/>
<dbReference type="PANTHER" id="PTHR38733:SF1">
    <property type="entry name" value="TYPE IV METHYL-DIRECTED RESTRICTION ENZYME ECOKMCRBC"/>
    <property type="match status" value="1"/>
</dbReference>
<dbReference type="EMBL" id="JBHDLJ010000017">
    <property type="protein sequence ID" value="MFB0836060.1"/>
    <property type="molecule type" value="Genomic_DNA"/>
</dbReference>
<organism evidence="1 2">
    <name type="scientific">Arthrobacter halodurans</name>
    <dbReference type="NCBI Taxonomy" id="516699"/>
    <lineage>
        <taxon>Bacteria</taxon>
        <taxon>Bacillati</taxon>
        <taxon>Actinomycetota</taxon>
        <taxon>Actinomycetes</taxon>
        <taxon>Micrococcales</taxon>
        <taxon>Micrococcaceae</taxon>
        <taxon>Arthrobacter</taxon>
    </lineage>
</organism>
<evidence type="ECO:0000313" key="2">
    <source>
        <dbReference type="Proteomes" id="UP001575652"/>
    </source>
</evidence>
<comment type="caution">
    <text evidence="1">The sequence shown here is derived from an EMBL/GenBank/DDBJ whole genome shotgun (WGS) entry which is preliminary data.</text>
</comment>
<name>A0ABV4UQW1_9MICC</name>
<dbReference type="PANTHER" id="PTHR38733">
    <property type="entry name" value="PROTEIN MCRC"/>
    <property type="match status" value="1"/>
</dbReference>
<keyword evidence="2" id="KW-1185">Reference proteome</keyword>
<dbReference type="InterPro" id="IPR019292">
    <property type="entry name" value="McrC"/>
</dbReference>
<protein>
    <submittedName>
        <fullName evidence="1">McrC family protein</fullName>
    </submittedName>
</protein>
<dbReference type="Proteomes" id="UP001575652">
    <property type="component" value="Unassembled WGS sequence"/>
</dbReference>
<accession>A0ABV4UQW1</accession>
<dbReference type="Pfam" id="PF10117">
    <property type="entry name" value="McrBC"/>
    <property type="match status" value="1"/>
</dbReference>
<gene>
    <name evidence="1" type="ORF">ACETWP_15840</name>
</gene>
<reference evidence="1 2" key="1">
    <citation type="submission" date="2024-09" db="EMBL/GenBank/DDBJ databases">
        <authorList>
            <person name="Salinas-Garcia M.A."/>
            <person name="Prieme A."/>
        </authorList>
    </citation>
    <scope>NUCLEOTIDE SEQUENCE [LARGE SCALE GENOMIC DNA]</scope>
    <source>
        <strain evidence="1 2">DSM 21081</strain>
    </source>
</reference>
<sequence>MERLELRESGSPERHRLPADVAAALNQLDVATVTPAGGGDWTVANIRKVGVVRVADCQVTIHPKVPVARLFFLMGYSLDRDFWRDEGVALAGDTDSDLVNTIAVAFLRHAARATGQGLLQGYEVHEESLPLVRGRIDLPAQIGRRGGLAFPAQVVFDEFTVDIAENRLLLSAARRLLGLSTLTPRLRTDLRKMTQALDGVTPLAGGQPLPRVRFTRLNARYRAPLVLAELILGNSSLDQDTGDVDATAFLFDMWRIFEDFVATALADGLEDRGGTATSQATGRYLDAGSQVALRPDLLWHDGGRPKAVVDAKYKAVRSAAHPNADVYQMLAYCVRFDLDTGHLVYAKGAEDPAVHEVIGHKASILCHAVDLDQSPFALLDQMSRLAERISGQAHR</sequence>
<evidence type="ECO:0000313" key="1">
    <source>
        <dbReference type="EMBL" id="MFB0836060.1"/>
    </source>
</evidence>